<dbReference type="SUPFAM" id="SSF56112">
    <property type="entry name" value="Protein kinase-like (PK-like)"/>
    <property type="match status" value="1"/>
</dbReference>
<evidence type="ECO:0000256" key="4">
    <source>
        <dbReference type="ARBA" id="ARBA00022741"/>
    </source>
</evidence>
<evidence type="ECO:0000313" key="12">
    <source>
        <dbReference type="EMBL" id="KAL1586765.1"/>
    </source>
</evidence>
<feature type="domain" description="Protein kinase" evidence="11">
    <location>
        <begin position="20"/>
        <end position="300"/>
    </location>
</feature>
<dbReference type="InterPro" id="IPR000719">
    <property type="entry name" value="Prot_kinase_dom"/>
</dbReference>
<feature type="compositionally biased region" description="Polar residues" evidence="10">
    <location>
        <begin position="336"/>
        <end position="360"/>
    </location>
</feature>
<comment type="caution">
    <text evidence="12">The sequence shown here is derived from an EMBL/GenBank/DDBJ whole genome shotgun (WGS) entry which is preliminary data.</text>
</comment>
<dbReference type="GO" id="GO:0007095">
    <property type="term" value="P:mitotic G2 DNA damage checkpoint signaling"/>
    <property type="evidence" value="ECO:0007669"/>
    <property type="project" value="TreeGrafter"/>
</dbReference>
<proteinExistence type="predicted"/>
<dbReference type="GO" id="GO:0035861">
    <property type="term" value="C:site of double-strand break"/>
    <property type="evidence" value="ECO:0007669"/>
    <property type="project" value="TreeGrafter"/>
</dbReference>
<dbReference type="PROSITE" id="PS50011">
    <property type="entry name" value="PROTEIN_KINASE_DOM"/>
    <property type="match status" value="1"/>
</dbReference>
<dbReference type="Pfam" id="PF00069">
    <property type="entry name" value="Pkinase"/>
    <property type="match status" value="1"/>
</dbReference>
<feature type="region of interest" description="Disordered" evidence="10">
    <location>
        <begin position="333"/>
        <end position="363"/>
    </location>
</feature>
<dbReference type="InterPro" id="IPR008271">
    <property type="entry name" value="Ser/Thr_kinase_AS"/>
</dbReference>
<dbReference type="Gene3D" id="1.10.510.10">
    <property type="entry name" value="Transferase(Phosphotransferase) domain 1"/>
    <property type="match status" value="1"/>
</dbReference>
<evidence type="ECO:0000256" key="2">
    <source>
        <dbReference type="ARBA" id="ARBA00022527"/>
    </source>
</evidence>
<dbReference type="EMBL" id="JAAQHG020000013">
    <property type="protein sequence ID" value="KAL1586765.1"/>
    <property type="molecule type" value="Genomic_DNA"/>
</dbReference>
<evidence type="ECO:0000256" key="7">
    <source>
        <dbReference type="ARBA" id="ARBA00047899"/>
    </source>
</evidence>
<organism evidence="12 13">
    <name type="scientific">Cladosporium halotolerans</name>
    <dbReference type="NCBI Taxonomy" id="1052096"/>
    <lineage>
        <taxon>Eukaryota</taxon>
        <taxon>Fungi</taxon>
        <taxon>Dikarya</taxon>
        <taxon>Ascomycota</taxon>
        <taxon>Pezizomycotina</taxon>
        <taxon>Dothideomycetes</taxon>
        <taxon>Dothideomycetidae</taxon>
        <taxon>Cladosporiales</taxon>
        <taxon>Cladosporiaceae</taxon>
        <taxon>Cladosporium</taxon>
    </lineage>
</organism>
<evidence type="ECO:0000256" key="9">
    <source>
        <dbReference type="PROSITE-ProRule" id="PRU10141"/>
    </source>
</evidence>
<gene>
    <name evidence="12" type="ORF">WHR41_04533</name>
</gene>
<dbReference type="RefSeq" id="XP_069229870.1">
    <property type="nucleotide sequence ID" value="XM_069373139.1"/>
</dbReference>
<dbReference type="PANTHER" id="PTHR43895:SF32">
    <property type="entry name" value="SERINE_THREONINE-PROTEIN KINASE CHK1"/>
    <property type="match status" value="1"/>
</dbReference>
<dbReference type="Proteomes" id="UP000803884">
    <property type="component" value="Unassembled WGS sequence"/>
</dbReference>
<sequence>MGGAPPGSQVAPLPANLPFRIVSKTIGSGAYASIRKATPLSAPKPVIAIKFINKEHAYRIGRLKPKQIEIEFSLHERLGRHANIIQYLSSGADDAWIWLALELAEGGDLFDKIEADEGVGVDVAHLYFSQLVEAIGWCHGKGIAHRDIKPENMLLSDRGDLKLADFGLATQFVSPRTGERKSCGMVCGSPPYIAPEILQVGHANNKRKNGEDKEGYSPDASDVWSCAIVLFVLLAGNTPWDCPVEEDSWEFAEYLRTKGRSEDELWEKVPQDCLSLVRGMLRVLPGERMTLDAVKKHPWYTRSNPQMDARGRAADPVGLATQMLERLRIDFDKGVPTSQPAPETALDFSQPTQPPANSKEWSALAATQPETPIADSAFEWEAPPRPGGGGGTSLSQPTNAEQPPSATFLASLADDPAMSQFTPTPSVPLTLTQAARQFADIMPSHTLTRFYSFLPPTPLTNLLLTSLHRLNIPVPPLPAAVLADPLGNADGALSVRFKAADARGQPLHGSVVVERSGDPRILSVRFVKAKGDPVGWRRLFKSVAVLCREAVVKPEGAS</sequence>
<evidence type="ECO:0000256" key="5">
    <source>
        <dbReference type="ARBA" id="ARBA00022777"/>
    </source>
</evidence>
<comment type="catalytic activity">
    <reaction evidence="7">
        <text>L-threonyl-[protein] + ATP = O-phospho-L-threonyl-[protein] + ADP + H(+)</text>
        <dbReference type="Rhea" id="RHEA:46608"/>
        <dbReference type="Rhea" id="RHEA-COMP:11060"/>
        <dbReference type="Rhea" id="RHEA-COMP:11605"/>
        <dbReference type="ChEBI" id="CHEBI:15378"/>
        <dbReference type="ChEBI" id="CHEBI:30013"/>
        <dbReference type="ChEBI" id="CHEBI:30616"/>
        <dbReference type="ChEBI" id="CHEBI:61977"/>
        <dbReference type="ChEBI" id="CHEBI:456216"/>
        <dbReference type="EC" id="2.7.11.1"/>
    </reaction>
</comment>
<feature type="region of interest" description="Disordered" evidence="10">
    <location>
        <begin position="378"/>
        <end position="404"/>
    </location>
</feature>
<dbReference type="GO" id="GO:0005737">
    <property type="term" value="C:cytoplasm"/>
    <property type="evidence" value="ECO:0007669"/>
    <property type="project" value="TreeGrafter"/>
</dbReference>
<keyword evidence="2" id="KW-0723">Serine/threonine-protein kinase</keyword>
<evidence type="ECO:0000256" key="10">
    <source>
        <dbReference type="SAM" id="MobiDB-lite"/>
    </source>
</evidence>
<keyword evidence="3" id="KW-0808">Transferase</keyword>
<dbReference type="PANTHER" id="PTHR43895">
    <property type="entry name" value="CALCIUM/CALMODULIN-DEPENDENT PROTEIN KINASE KINASE-RELATED"/>
    <property type="match status" value="1"/>
</dbReference>
<reference evidence="12 13" key="1">
    <citation type="journal article" date="2020" name="Microbiol. Resour. Announc.">
        <title>Draft Genome Sequence of a Cladosporium Species Isolated from the Mesophotic Ascidian Didemnum maculosum.</title>
        <authorList>
            <person name="Gioti A."/>
            <person name="Siaperas R."/>
            <person name="Nikolaivits E."/>
            <person name="Le Goff G."/>
            <person name="Ouazzani J."/>
            <person name="Kotoulas G."/>
            <person name="Topakas E."/>
        </authorList>
    </citation>
    <scope>NUCLEOTIDE SEQUENCE [LARGE SCALE GENOMIC DNA]</scope>
    <source>
        <strain evidence="12 13">TM138-S3</strain>
    </source>
</reference>
<evidence type="ECO:0000259" key="11">
    <source>
        <dbReference type="PROSITE" id="PS50011"/>
    </source>
</evidence>
<dbReference type="InterPro" id="IPR017441">
    <property type="entry name" value="Protein_kinase_ATP_BS"/>
</dbReference>
<feature type="binding site" evidence="9">
    <location>
        <position position="50"/>
    </location>
    <ligand>
        <name>ATP</name>
        <dbReference type="ChEBI" id="CHEBI:30616"/>
    </ligand>
</feature>
<dbReference type="GO" id="GO:0004674">
    <property type="term" value="F:protein serine/threonine kinase activity"/>
    <property type="evidence" value="ECO:0007669"/>
    <property type="project" value="UniProtKB-KW"/>
</dbReference>
<protein>
    <recommendedName>
        <fullName evidence="1">non-specific serine/threonine protein kinase</fullName>
        <ecNumber evidence="1">2.7.11.1</ecNumber>
    </recommendedName>
</protein>
<dbReference type="AlphaFoldDB" id="A0AB34KTV1"/>
<dbReference type="PROSITE" id="PS00107">
    <property type="entry name" value="PROTEIN_KINASE_ATP"/>
    <property type="match status" value="1"/>
</dbReference>
<evidence type="ECO:0000256" key="3">
    <source>
        <dbReference type="ARBA" id="ARBA00022679"/>
    </source>
</evidence>
<dbReference type="GO" id="GO:0005634">
    <property type="term" value="C:nucleus"/>
    <property type="evidence" value="ECO:0007669"/>
    <property type="project" value="TreeGrafter"/>
</dbReference>
<keyword evidence="6 9" id="KW-0067">ATP-binding</keyword>
<dbReference type="GO" id="GO:0005524">
    <property type="term" value="F:ATP binding"/>
    <property type="evidence" value="ECO:0007669"/>
    <property type="project" value="UniProtKB-UniRule"/>
</dbReference>
<evidence type="ECO:0000256" key="6">
    <source>
        <dbReference type="ARBA" id="ARBA00022840"/>
    </source>
</evidence>
<dbReference type="GeneID" id="96005977"/>
<keyword evidence="5" id="KW-0418">Kinase</keyword>
<comment type="catalytic activity">
    <reaction evidence="8">
        <text>L-seryl-[protein] + ATP = O-phospho-L-seryl-[protein] + ADP + H(+)</text>
        <dbReference type="Rhea" id="RHEA:17989"/>
        <dbReference type="Rhea" id="RHEA-COMP:9863"/>
        <dbReference type="Rhea" id="RHEA-COMP:11604"/>
        <dbReference type="ChEBI" id="CHEBI:15378"/>
        <dbReference type="ChEBI" id="CHEBI:29999"/>
        <dbReference type="ChEBI" id="CHEBI:30616"/>
        <dbReference type="ChEBI" id="CHEBI:83421"/>
        <dbReference type="ChEBI" id="CHEBI:456216"/>
        <dbReference type="EC" id="2.7.11.1"/>
    </reaction>
</comment>
<dbReference type="EC" id="2.7.11.1" evidence="1"/>
<evidence type="ECO:0000313" key="13">
    <source>
        <dbReference type="Proteomes" id="UP000803884"/>
    </source>
</evidence>
<feature type="compositionally biased region" description="Polar residues" evidence="10">
    <location>
        <begin position="393"/>
        <end position="404"/>
    </location>
</feature>
<evidence type="ECO:0000256" key="1">
    <source>
        <dbReference type="ARBA" id="ARBA00012513"/>
    </source>
</evidence>
<keyword evidence="13" id="KW-1185">Reference proteome</keyword>
<evidence type="ECO:0000256" key="8">
    <source>
        <dbReference type="ARBA" id="ARBA00048679"/>
    </source>
</evidence>
<accession>A0AB34KTV1</accession>
<keyword evidence="4 9" id="KW-0547">Nucleotide-binding</keyword>
<dbReference type="SMART" id="SM00220">
    <property type="entry name" value="S_TKc"/>
    <property type="match status" value="1"/>
</dbReference>
<name>A0AB34KTV1_9PEZI</name>
<dbReference type="InterPro" id="IPR011009">
    <property type="entry name" value="Kinase-like_dom_sf"/>
</dbReference>
<dbReference type="PROSITE" id="PS00108">
    <property type="entry name" value="PROTEIN_KINASE_ST"/>
    <property type="match status" value="1"/>
</dbReference>